<name>Q2R7G3_ORYSJ</name>
<dbReference type="Proteomes" id="UP000000763">
    <property type="component" value="Chromosome 11"/>
</dbReference>
<evidence type="ECO:0000313" key="1">
    <source>
        <dbReference type="EMBL" id="AAX96459.1"/>
    </source>
</evidence>
<protein>
    <submittedName>
        <fullName evidence="1">Uncharacterized protein</fullName>
    </submittedName>
</protein>
<accession>Q2R7G3</accession>
<reference evidence="2" key="2">
    <citation type="journal article" date="2008" name="Nucleic Acids Res.">
        <title>The rice annotation project database (RAP-DB): 2008 update.</title>
        <authorList>
            <consortium name="The rice annotation project (RAP)"/>
        </authorList>
    </citation>
    <scope>GENOME REANNOTATION</scope>
    <source>
        <strain evidence="2">cv. Nipponbare</strain>
    </source>
</reference>
<dbReference type="EMBL" id="AC135498">
    <property type="protein sequence ID" value="AAX96459.1"/>
    <property type="molecule type" value="Genomic_DNA"/>
</dbReference>
<gene>
    <name evidence="1" type="ordered locus">LOC_Os11g16690</name>
</gene>
<organism evidence="1 2">
    <name type="scientific">Oryza sativa subsp. japonica</name>
    <name type="common">Rice</name>
    <dbReference type="NCBI Taxonomy" id="39947"/>
    <lineage>
        <taxon>Eukaryota</taxon>
        <taxon>Viridiplantae</taxon>
        <taxon>Streptophyta</taxon>
        <taxon>Embryophyta</taxon>
        <taxon>Tracheophyta</taxon>
        <taxon>Spermatophyta</taxon>
        <taxon>Magnoliopsida</taxon>
        <taxon>Liliopsida</taxon>
        <taxon>Poales</taxon>
        <taxon>Poaceae</taxon>
        <taxon>BOP clade</taxon>
        <taxon>Oryzoideae</taxon>
        <taxon>Oryzeae</taxon>
        <taxon>Oryzinae</taxon>
        <taxon>Oryza</taxon>
        <taxon>Oryza sativa</taxon>
    </lineage>
</organism>
<proteinExistence type="predicted"/>
<dbReference type="AlphaFoldDB" id="Q2R7G3"/>
<evidence type="ECO:0000313" key="2">
    <source>
        <dbReference type="Proteomes" id="UP000000763"/>
    </source>
</evidence>
<sequence>MAVASRNTMGRLEQSIHQIERYASISRRMDILDMQTGEIQYNLKEHIAQTQEWQQNADAQFNNINNLMQQ</sequence>
<reference evidence="2" key="1">
    <citation type="journal article" date="2005" name="Nature">
        <title>The map-based sequence of the rice genome.</title>
        <authorList>
            <consortium name="International rice genome sequencing project (IRGSP)"/>
            <person name="Matsumoto T."/>
            <person name="Wu J."/>
            <person name="Kanamori H."/>
            <person name="Katayose Y."/>
            <person name="Fujisawa M."/>
            <person name="Namiki N."/>
            <person name="Mizuno H."/>
            <person name="Yamamoto K."/>
            <person name="Antonio B.A."/>
            <person name="Baba T."/>
            <person name="Sakata K."/>
            <person name="Nagamura Y."/>
            <person name="Aoki H."/>
            <person name="Arikawa K."/>
            <person name="Arita K."/>
            <person name="Bito T."/>
            <person name="Chiden Y."/>
            <person name="Fujitsuka N."/>
            <person name="Fukunaka R."/>
            <person name="Hamada M."/>
            <person name="Harada C."/>
            <person name="Hayashi A."/>
            <person name="Hijishita S."/>
            <person name="Honda M."/>
            <person name="Hosokawa S."/>
            <person name="Ichikawa Y."/>
            <person name="Idonuma A."/>
            <person name="Iijima M."/>
            <person name="Ikeda M."/>
            <person name="Ikeno M."/>
            <person name="Ito K."/>
            <person name="Ito S."/>
            <person name="Ito T."/>
            <person name="Ito Y."/>
            <person name="Ito Y."/>
            <person name="Iwabuchi A."/>
            <person name="Kamiya K."/>
            <person name="Karasawa W."/>
            <person name="Kurita K."/>
            <person name="Katagiri S."/>
            <person name="Kikuta A."/>
            <person name="Kobayashi H."/>
            <person name="Kobayashi N."/>
            <person name="Machita K."/>
            <person name="Maehara T."/>
            <person name="Masukawa M."/>
            <person name="Mizubayashi T."/>
            <person name="Mukai Y."/>
            <person name="Nagasaki H."/>
            <person name="Nagata Y."/>
            <person name="Naito S."/>
            <person name="Nakashima M."/>
            <person name="Nakama Y."/>
            <person name="Nakamichi Y."/>
            <person name="Nakamura M."/>
            <person name="Meguro A."/>
            <person name="Negishi M."/>
            <person name="Ohta I."/>
            <person name="Ohta T."/>
            <person name="Okamoto M."/>
            <person name="Ono N."/>
            <person name="Saji S."/>
            <person name="Sakaguchi M."/>
            <person name="Sakai K."/>
            <person name="Shibata M."/>
            <person name="Shimokawa T."/>
            <person name="Song J."/>
            <person name="Takazaki Y."/>
            <person name="Terasawa K."/>
            <person name="Tsugane M."/>
            <person name="Tsuji K."/>
            <person name="Ueda S."/>
            <person name="Waki K."/>
            <person name="Yamagata H."/>
            <person name="Yamamoto M."/>
            <person name="Yamamoto S."/>
            <person name="Yamane H."/>
            <person name="Yoshiki S."/>
            <person name="Yoshihara R."/>
            <person name="Yukawa K."/>
            <person name="Zhong H."/>
            <person name="Yano M."/>
            <person name="Yuan Q."/>
            <person name="Ouyang S."/>
            <person name="Liu J."/>
            <person name="Jones K.M."/>
            <person name="Gansberger K."/>
            <person name="Moffat K."/>
            <person name="Hill J."/>
            <person name="Bera J."/>
            <person name="Fadrosh D."/>
            <person name="Jin S."/>
            <person name="Johri S."/>
            <person name="Kim M."/>
            <person name="Overton L."/>
            <person name="Reardon M."/>
            <person name="Tsitrin T."/>
            <person name="Vuong H."/>
            <person name="Weaver B."/>
            <person name="Ciecko A."/>
            <person name="Tallon L."/>
            <person name="Jackson J."/>
            <person name="Pai G."/>
            <person name="Aken S.V."/>
            <person name="Utterback T."/>
            <person name="Reidmuller S."/>
            <person name="Feldblyum T."/>
            <person name="Hsiao J."/>
            <person name="Zismann V."/>
            <person name="Iobst S."/>
            <person name="de Vazeille A.R."/>
            <person name="Buell C.R."/>
            <person name="Ying K."/>
            <person name="Li Y."/>
            <person name="Lu T."/>
            <person name="Huang Y."/>
            <person name="Zhao Q."/>
            <person name="Feng Q."/>
            <person name="Zhang L."/>
            <person name="Zhu J."/>
            <person name="Weng Q."/>
            <person name="Mu J."/>
            <person name="Lu Y."/>
            <person name="Fan D."/>
            <person name="Liu Y."/>
            <person name="Guan J."/>
            <person name="Zhang Y."/>
            <person name="Yu S."/>
            <person name="Liu X."/>
            <person name="Zhang Y."/>
            <person name="Hong G."/>
            <person name="Han B."/>
            <person name="Choisne N."/>
            <person name="Demange N."/>
            <person name="Orjeda G."/>
            <person name="Samain S."/>
            <person name="Cattolico L."/>
            <person name="Pelletier E."/>
            <person name="Couloux A."/>
            <person name="Segurens B."/>
            <person name="Wincker P."/>
            <person name="D'Hont A."/>
            <person name="Scarpelli C."/>
            <person name="Weissenbach J."/>
            <person name="Salanoubat M."/>
            <person name="Quetier F."/>
            <person name="Yu Y."/>
            <person name="Kim H.R."/>
            <person name="Rambo T."/>
            <person name="Currie J."/>
            <person name="Collura K."/>
            <person name="Luo M."/>
            <person name="Yang T."/>
            <person name="Ammiraju J.S.S."/>
            <person name="Engler F."/>
            <person name="Soderlund C."/>
            <person name="Wing R.A."/>
            <person name="Palmer L.E."/>
            <person name="de la Bastide M."/>
            <person name="Spiegel L."/>
            <person name="Nascimento L."/>
            <person name="Zutavern T."/>
            <person name="O'Shaughnessy A."/>
            <person name="Dike S."/>
            <person name="Dedhia N."/>
            <person name="Preston R."/>
            <person name="Balija V."/>
            <person name="McCombie W.R."/>
            <person name="Chow T."/>
            <person name="Chen H."/>
            <person name="Chung M."/>
            <person name="Chen C."/>
            <person name="Shaw J."/>
            <person name="Wu H."/>
            <person name="Hsiao K."/>
            <person name="Chao Y."/>
            <person name="Chu M."/>
            <person name="Cheng C."/>
            <person name="Hour A."/>
            <person name="Lee P."/>
            <person name="Lin S."/>
            <person name="Lin Y."/>
            <person name="Liou J."/>
            <person name="Liu S."/>
            <person name="Hsing Y."/>
            <person name="Raghuvanshi S."/>
            <person name="Mohanty A."/>
            <person name="Bharti A.K."/>
            <person name="Gaur A."/>
            <person name="Gupta V."/>
            <person name="Kumar D."/>
            <person name="Ravi V."/>
            <person name="Vij S."/>
            <person name="Kapur A."/>
            <person name="Khurana P."/>
            <person name="Khurana P."/>
            <person name="Khurana J.P."/>
            <person name="Tyagi A.K."/>
            <person name="Gaikwad K."/>
            <person name="Singh A."/>
            <person name="Dalal V."/>
            <person name="Srivastava S."/>
            <person name="Dixit A."/>
            <person name="Pal A.K."/>
            <person name="Ghazi I.A."/>
            <person name="Yadav M."/>
            <person name="Pandit A."/>
            <person name="Bhargava A."/>
            <person name="Sureshbabu K."/>
            <person name="Batra K."/>
            <person name="Sharma T.R."/>
            <person name="Mohapatra T."/>
            <person name="Singh N.K."/>
            <person name="Messing J."/>
            <person name="Nelson A.B."/>
            <person name="Fuks G."/>
            <person name="Kavchok S."/>
            <person name="Keizer G."/>
            <person name="Linton E."/>
            <person name="Llaca V."/>
            <person name="Song R."/>
            <person name="Tanyolac B."/>
            <person name="Young S."/>
            <person name="Ho-Il K."/>
            <person name="Hahn J.H."/>
            <person name="Sangsakoo G."/>
            <person name="Vanavichit A."/>
            <person name="de Mattos Luiz.A.T."/>
            <person name="Zimmer P.D."/>
            <person name="Malone G."/>
            <person name="Dellagostin O."/>
            <person name="de Oliveira A.C."/>
            <person name="Bevan M."/>
            <person name="Bancroft I."/>
            <person name="Minx P."/>
            <person name="Cordum H."/>
            <person name="Wilson R."/>
            <person name="Cheng Z."/>
            <person name="Jin W."/>
            <person name="Jiang J."/>
            <person name="Leong S.A."/>
            <person name="Iwama H."/>
            <person name="Gojobori T."/>
            <person name="Itoh T."/>
            <person name="Niimura Y."/>
            <person name="Fujii Y."/>
            <person name="Habara T."/>
            <person name="Sakai H."/>
            <person name="Sato Y."/>
            <person name="Wilson G."/>
            <person name="Kumar K."/>
            <person name="McCouch S."/>
            <person name="Juretic N."/>
            <person name="Hoen D."/>
            <person name="Wright S."/>
            <person name="Bruskiewich R."/>
            <person name="Bureau T."/>
            <person name="Miyao A."/>
            <person name="Hirochika H."/>
            <person name="Nishikawa T."/>
            <person name="Kadowaki K."/>
            <person name="Sugiura M."/>
            <person name="Burr B."/>
            <person name="Sasaki T."/>
        </authorList>
    </citation>
    <scope>NUCLEOTIDE SEQUENCE [LARGE SCALE GENOMIC DNA]</scope>
    <source>
        <strain evidence="2">cv. Nipponbare</strain>
    </source>
</reference>